<dbReference type="AlphaFoldDB" id="A0A6F8VC69"/>
<dbReference type="SMART" id="SM00858">
    <property type="entry name" value="SAF"/>
    <property type="match status" value="1"/>
</dbReference>
<dbReference type="InterPro" id="IPR017585">
    <property type="entry name" value="SAF_FlgA"/>
</dbReference>
<keyword evidence="2 4" id="KW-0732">Signal</keyword>
<dbReference type="CDD" id="cd11614">
    <property type="entry name" value="SAF_CpaB_FlgA_like"/>
    <property type="match status" value="1"/>
</dbReference>
<keyword evidence="3 4" id="KW-0574">Periplasm</keyword>
<name>A0A6F8VC69_9PROT</name>
<keyword evidence="6" id="KW-0282">Flagellum</keyword>
<sequence>MFTRLFYLCLLLIYPFHGMANGQWQNLDAILSGVTQFARQQTAAQPGSVTVTAGTLDPRLRLPACPAMEFFIPTGSRMWGNSNVGVRCPAPSTWTVYVPVNIRITADIVFAARPLQSGQKLSEADILIKSDDITQFASGVITDPSQALGRIVTLGVAAGYPLRNDMLRAPHVIQQGQSVKIIAKGAGFQVNAEGKALTNAAAGQIVSVRTPSGQVIKGTAREGGFVEVPF</sequence>
<comment type="subcellular location">
    <subcellularLocation>
        <location evidence="1 4">Periplasm</location>
    </subcellularLocation>
</comment>
<evidence type="ECO:0000259" key="5">
    <source>
        <dbReference type="SMART" id="SM00858"/>
    </source>
</evidence>
<dbReference type="Gene3D" id="2.30.30.760">
    <property type="match status" value="1"/>
</dbReference>
<evidence type="ECO:0000256" key="3">
    <source>
        <dbReference type="ARBA" id="ARBA00022764"/>
    </source>
</evidence>
<evidence type="ECO:0000313" key="6">
    <source>
        <dbReference type="EMBL" id="BCB26707.1"/>
    </source>
</evidence>
<dbReference type="InterPro" id="IPR041231">
    <property type="entry name" value="FlgA_N"/>
</dbReference>
<protein>
    <recommendedName>
        <fullName evidence="4">Flagella basal body P-ring formation protein FlgA</fullName>
    </recommendedName>
</protein>
<feature type="signal peptide" evidence="4">
    <location>
        <begin position="1"/>
        <end position="20"/>
    </location>
</feature>
<comment type="function">
    <text evidence="4">Involved in the assembly process of the P-ring formation. It may associate with FlgF on the rod constituting a structure essential for the P-ring assembly or may act as a modulator protein for the P-ring assembly.</text>
</comment>
<keyword evidence="4" id="KW-1005">Bacterial flagellum biogenesis</keyword>
<dbReference type="Proteomes" id="UP000502260">
    <property type="component" value="Chromosome"/>
</dbReference>
<dbReference type="PANTHER" id="PTHR36307:SF1">
    <property type="entry name" value="FLAGELLA BASAL BODY P-RING FORMATION PROTEIN FLGA"/>
    <property type="match status" value="1"/>
</dbReference>
<evidence type="ECO:0000313" key="7">
    <source>
        <dbReference type="Proteomes" id="UP000502260"/>
    </source>
</evidence>
<dbReference type="InterPro" id="IPR013974">
    <property type="entry name" value="SAF"/>
</dbReference>
<evidence type="ECO:0000256" key="2">
    <source>
        <dbReference type="ARBA" id="ARBA00022729"/>
    </source>
</evidence>
<dbReference type="Pfam" id="PF13144">
    <property type="entry name" value="ChapFlgA"/>
    <property type="match status" value="1"/>
</dbReference>
<feature type="domain" description="SAF" evidence="5">
    <location>
        <begin position="106"/>
        <end position="168"/>
    </location>
</feature>
<keyword evidence="6" id="KW-0969">Cilium</keyword>
<reference evidence="7" key="1">
    <citation type="submission" date="2020-03" db="EMBL/GenBank/DDBJ databases">
        <title>Complete genome sequence of sulfur-oxidizing bacterium skT11.</title>
        <authorList>
            <person name="Kanda M."/>
            <person name="Kojima H."/>
            <person name="Fukui M."/>
        </authorList>
    </citation>
    <scope>NUCLEOTIDE SEQUENCE [LARGE SCALE GENOMIC DNA]</scope>
    <source>
        <strain evidence="7">skT11</strain>
    </source>
</reference>
<feature type="chain" id="PRO_5026374095" description="Flagella basal body P-ring formation protein FlgA" evidence="4">
    <location>
        <begin position="21"/>
        <end position="230"/>
    </location>
</feature>
<dbReference type="KEGG" id="slac:SKTS_15930"/>
<comment type="similarity">
    <text evidence="4">Belongs to the FlgA family.</text>
</comment>
<evidence type="ECO:0000256" key="1">
    <source>
        <dbReference type="ARBA" id="ARBA00004418"/>
    </source>
</evidence>
<dbReference type="Pfam" id="PF17656">
    <property type="entry name" value="ChapFlgA_N"/>
    <property type="match status" value="1"/>
</dbReference>
<dbReference type="Gene3D" id="3.90.1210.10">
    <property type="entry name" value="Antifreeze-like/N-acetylneuraminic acid synthase C-terminal domain"/>
    <property type="match status" value="1"/>
</dbReference>
<dbReference type="GO" id="GO:0044780">
    <property type="term" value="P:bacterial-type flagellum assembly"/>
    <property type="evidence" value="ECO:0007669"/>
    <property type="project" value="InterPro"/>
</dbReference>
<keyword evidence="6" id="KW-0966">Cell projection</keyword>
<organism evidence="6 7">
    <name type="scientific">Sulfurimicrobium lacus</name>
    <dbReference type="NCBI Taxonomy" id="2715678"/>
    <lineage>
        <taxon>Bacteria</taxon>
        <taxon>Pseudomonadati</taxon>
        <taxon>Pseudomonadota</taxon>
        <taxon>Betaproteobacteria</taxon>
        <taxon>Nitrosomonadales</taxon>
        <taxon>Sulfuricellaceae</taxon>
        <taxon>Sulfurimicrobium</taxon>
    </lineage>
</organism>
<dbReference type="EMBL" id="AP022853">
    <property type="protein sequence ID" value="BCB26707.1"/>
    <property type="molecule type" value="Genomic_DNA"/>
</dbReference>
<keyword evidence="7" id="KW-1185">Reference proteome</keyword>
<dbReference type="NCBIfam" id="TIGR03170">
    <property type="entry name" value="flgA_cterm"/>
    <property type="match status" value="1"/>
</dbReference>
<dbReference type="RefSeq" id="WP_173062965.1">
    <property type="nucleotide sequence ID" value="NZ_AP022853.1"/>
</dbReference>
<accession>A0A6F8VC69</accession>
<evidence type="ECO:0000256" key="4">
    <source>
        <dbReference type="RuleBase" id="RU362063"/>
    </source>
</evidence>
<dbReference type="GO" id="GO:0042597">
    <property type="term" value="C:periplasmic space"/>
    <property type="evidence" value="ECO:0007669"/>
    <property type="project" value="UniProtKB-SubCell"/>
</dbReference>
<dbReference type="PANTHER" id="PTHR36307">
    <property type="entry name" value="FLAGELLA BASAL BODY P-RING FORMATION PROTEIN FLGA"/>
    <property type="match status" value="1"/>
</dbReference>
<gene>
    <name evidence="6" type="primary">flgA</name>
    <name evidence="6" type="ORF">SKTS_15930</name>
</gene>
<dbReference type="InterPro" id="IPR039246">
    <property type="entry name" value="Flagellar_FlgA"/>
</dbReference>
<proteinExistence type="inferred from homology"/>